<feature type="transmembrane region" description="Helical" evidence="1">
    <location>
        <begin position="279"/>
        <end position="299"/>
    </location>
</feature>
<dbReference type="EMBL" id="JAASRM010000001">
    <property type="protein sequence ID" value="NIK88196.1"/>
    <property type="molecule type" value="Genomic_DNA"/>
</dbReference>
<accession>A0A846MXU2</accession>
<protein>
    <submittedName>
        <fullName evidence="4">Peptidoglycan/LPS O-acetylase OafA/YrhL</fullName>
    </submittedName>
</protein>
<keyword evidence="1" id="KW-1133">Transmembrane helix</keyword>
<feature type="transmembrane region" description="Helical" evidence="1">
    <location>
        <begin position="49"/>
        <end position="70"/>
    </location>
</feature>
<feature type="transmembrane region" description="Helical" evidence="1">
    <location>
        <begin position="91"/>
        <end position="111"/>
    </location>
</feature>
<evidence type="ECO:0000313" key="4">
    <source>
        <dbReference type="EMBL" id="NIK88196.1"/>
    </source>
</evidence>
<keyword evidence="1" id="KW-0812">Transmembrane</keyword>
<feature type="transmembrane region" description="Helical" evidence="1">
    <location>
        <begin position="253"/>
        <end position="273"/>
    </location>
</feature>
<dbReference type="RefSeq" id="WP_167082388.1">
    <property type="nucleotide sequence ID" value="NZ_BAAADC010000001.1"/>
</dbReference>
<dbReference type="Pfam" id="PF19040">
    <property type="entry name" value="SGNH"/>
    <property type="match status" value="1"/>
</dbReference>
<feature type="transmembrane region" description="Helical" evidence="1">
    <location>
        <begin position="211"/>
        <end position="233"/>
    </location>
</feature>
<evidence type="ECO:0000313" key="5">
    <source>
        <dbReference type="Proteomes" id="UP000570514"/>
    </source>
</evidence>
<dbReference type="PANTHER" id="PTHR23028:SF53">
    <property type="entry name" value="ACYL_TRANSF_3 DOMAIN-CONTAINING PROTEIN"/>
    <property type="match status" value="1"/>
</dbReference>
<dbReference type="InterPro" id="IPR002656">
    <property type="entry name" value="Acyl_transf_3_dom"/>
</dbReference>
<keyword evidence="5" id="KW-1185">Reference proteome</keyword>
<dbReference type="PANTHER" id="PTHR23028">
    <property type="entry name" value="ACETYLTRANSFERASE"/>
    <property type="match status" value="1"/>
</dbReference>
<organism evidence="4 5">
    <name type="scientific">Rhizomicrobium palustre</name>
    <dbReference type="NCBI Taxonomy" id="189966"/>
    <lineage>
        <taxon>Bacteria</taxon>
        <taxon>Pseudomonadati</taxon>
        <taxon>Pseudomonadota</taxon>
        <taxon>Alphaproteobacteria</taxon>
        <taxon>Micropepsales</taxon>
        <taxon>Micropepsaceae</taxon>
        <taxon>Rhizomicrobium</taxon>
    </lineage>
</organism>
<feature type="transmembrane region" description="Helical" evidence="1">
    <location>
        <begin position="376"/>
        <end position="395"/>
    </location>
</feature>
<dbReference type="GO" id="GO:0016020">
    <property type="term" value="C:membrane"/>
    <property type="evidence" value="ECO:0007669"/>
    <property type="project" value="TreeGrafter"/>
</dbReference>
<dbReference type="Pfam" id="PF01757">
    <property type="entry name" value="Acyl_transf_3"/>
    <property type="match status" value="1"/>
</dbReference>
<dbReference type="InterPro" id="IPR043968">
    <property type="entry name" value="SGNH"/>
</dbReference>
<feature type="transmembrane region" description="Helical" evidence="1">
    <location>
        <begin position="180"/>
        <end position="199"/>
    </location>
</feature>
<keyword evidence="1" id="KW-0472">Membrane</keyword>
<feature type="transmembrane region" description="Helical" evidence="1">
    <location>
        <begin position="306"/>
        <end position="327"/>
    </location>
</feature>
<feature type="transmembrane region" description="Helical" evidence="1">
    <location>
        <begin position="347"/>
        <end position="364"/>
    </location>
</feature>
<evidence type="ECO:0000259" key="2">
    <source>
        <dbReference type="Pfam" id="PF01757"/>
    </source>
</evidence>
<name>A0A846MXU2_9PROT</name>
<feature type="domain" description="Acyltransferase 3" evidence="2">
    <location>
        <begin position="25"/>
        <end position="361"/>
    </location>
</feature>
<dbReference type="GO" id="GO:0016747">
    <property type="term" value="F:acyltransferase activity, transferring groups other than amino-acyl groups"/>
    <property type="evidence" value="ECO:0007669"/>
    <property type="project" value="InterPro"/>
</dbReference>
<dbReference type="InterPro" id="IPR050879">
    <property type="entry name" value="Acyltransferase_3"/>
</dbReference>
<comment type="caution">
    <text evidence="4">The sequence shown here is derived from an EMBL/GenBank/DDBJ whole genome shotgun (WGS) entry which is preliminary data.</text>
</comment>
<dbReference type="Proteomes" id="UP000570514">
    <property type="component" value="Unassembled WGS sequence"/>
</dbReference>
<proteinExistence type="predicted"/>
<reference evidence="4 5" key="1">
    <citation type="submission" date="2020-03" db="EMBL/GenBank/DDBJ databases">
        <title>Genomic Encyclopedia of Type Strains, Phase IV (KMG-IV): sequencing the most valuable type-strain genomes for metagenomic binning, comparative biology and taxonomic classification.</title>
        <authorList>
            <person name="Goeker M."/>
        </authorList>
    </citation>
    <scope>NUCLEOTIDE SEQUENCE [LARGE SCALE GENOMIC DNA]</scope>
    <source>
        <strain evidence="4 5">DSM 19867</strain>
    </source>
</reference>
<evidence type="ECO:0000256" key="1">
    <source>
        <dbReference type="SAM" id="Phobius"/>
    </source>
</evidence>
<sequence length="669" mass="74426">MVRIGVGMGSGASHLSAGHQKYRPDVDGLRALAVGLVVIYHAFNNKLTGGFVGVDVFFVISGFLISSIIFSEIEDKDFSFARFYARRIKRIFPSLIAMLVACYALGAAIMLTDEFQNLCKYIAGSAGFVANIVLLNNTGYFNSDSQFNPLLHMWSLGIEEQFYFIWPITLCLVYRYNIPFKYILIGGFALSFAANIYMVHHNVTADFYLPYTRFFELVIGAAIAYFTILHRGFLNGAGSALGARVHRTIENPAFSNVLSLAGITLIMAAALFLNGESKFPGWWALLPTFGGACIIVAGTKAWFNRVVLANPVTVFIGLLSYPIYLWHWPLLAFLRITNNSPSINQRIFAVLMSVLISWLVYKFIERPLRFGKSRWIVPALCLATFSLAAAGLVIANDSHFILRGNMKDLAQLKWVESEPNCYSALGLSKEAKSDTIFCHLAKPGSKEVVAVLGDSMANSLYPGLRDALASKGIGVANYGAGTCEPFRHLYGDFTWNKDCDVINEHIYANVATDPRIKTVILSFAHWDIQNMYFDARRTPLPIEEKFRRVSAIAKADIAFLEAHGKKVIVSYDGPNIGRSPRLCLTSGMRCSVKRETVESGNRGYLTFWDGLLGERADICVFRQTPYLRQNGSYPMRKNGELLYRDDHHLSFDGSALIGRALVESHCFAS</sequence>
<feature type="domain" description="SGNH" evidence="3">
    <location>
        <begin position="436"/>
        <end position="661"/>
    </location>
</feature>
<dbReference type="AlphaFoldDB" id="A0A846MXU2"/>
<dbReference type="GO" id="GO:0009103">
    <property type="term" value="P:lipopolysaccharide biosynthetic process"/>
    <property type="evidence" value="ECO:0007669"/>
    <property type="project" value="TreeGrafter"/>
</dbReference>
<evidence type="ECO:0000259" key="3">
    <source>
        <dbReference type="Pfam" id="PF19040"/>
    </source>
</evidence>
<gene>
    <name evidence="4" type="ORF">FHS83_001514</name>
</gene>